<protein>
    <submittedName>
        <fullName evidence="2">Glycoside hydrolase, family 16</fullName>
    </submittedName>
</protein>
<dbReference type="GO" id="GO:0004553">
    <property type="term" value="F:hydrolase activity, hydrolyzing O-glycosyl compounds"/>
    <property type="evidence" value="ECO:0007669"/>
    <property type="project" value="InterPro"/>
</dbReference>
<dbReference type="InterPro" id="IPR013320">
    <property type="entry name" value="ConA-like_dom_sf"/>
</dbReference>
<evidence type="ECO:0000259" key="1">
    <source>
        <dbReference type="PROSITE" id="PS51762"/>
    </source>
</evidence>
<feature type="domain" description="GH16" evidence="1">
    <location>
        <begin position="15"/>
        <end position="287"/>
    </location>
</feature>
<dbReference type="PROSITE" id="PS51762">
    <property type="entry name" value="GH16_2"/>
    <property type="match status" value="1"/>
</dbReference>
<dbReference type="PANTHER" id="PTHR10963:SF24">
    <property type="entry name" value="GLYCOSIDASE C21B10.07-RELATED"/>
    <property type="match status" value="1"/>
</dbReference>
<sequence length="324" mass="36422">MVSWCSGYHTCFTSVTRNWSPVRSWQRPFLFGTFGLDRFEADPTHGFTDYLSKEQSRKRNLTFVGAWDGVSYIMADREGVVGSGHRGRGSVRLRSRQALEENVVVLIDLDHMPYGCGAWPAFWTTGLTNWPSLGEIDIIEGVHRQTQNAYTLHTTPGCNMPSRRYQLGSSKTTNCDVNAHGQWPNEGCSVSSSDRYASWGEAFNSQGGGVFGMRWTRTEGIAMWMWKRGNEPRRNTGKVNVGEWGIPDANFPASPLCPISQHFRSQHLILNIAFCGDWAGQPSIWATSGCQLKALTCERSVSSGHDLEHVWWGVRSIEIYTKDE</sequence>
<accession>A0A0F7SGC5</accession>
<keyword evidence="2" id="KW-0378">Hydrolase</keyword>
<dbReference type="Pfam" id="PF26113">
    <property type="entry name" value="GH16_XgeA"/>
    <property type="match status" value="1"/>
</dbReference>
<dbReference type="GO" id="GO:0009251">
    <property type="term" value="P:glucan catabolic process"/>
    <property type="evidence" value="ECO:0007669"/>
    <property type="project" value="TreeGrafter"/>
</dbReference>
<organism evidence="2">
    <name type="scientific">Phaffia rhodozyma</name>
    <name type="common">Yeast</name>
    <name type="synonym">Xanthophyllomyces dendrorhous</name>
    <dbReference type="NCBI Taxonomy" id="264483"/>
    <lineage>
        <taxon>Eukaryota</taxon>
        <taxon>Fungi</taxon>
        <taxon>Dikarya</taxon>
        <taxon>Basidiomycota</taxon>
        <taxon>Agaricomycotina</taxon>
        <taxon>Tremellomycetes</taxon>
        <taxon>Cystofilobasidiales</taxon>
        <taxon>Mrakiaceae</taxon>
        <taxon>Phaffia</taxon>
    </lineage>
</organism>
<dbReference type="InterPro" id="IPR050546">
    <property type="entry name" value="Glycosyl_Hydrlase_16"/>
</dbReference>
<dbReference type="EMBL" id="LN483167">
    <property type="protein sequence ID" value="CDZ96788.1"/>
    <property type="molecule type" value="Genomic_DNA"/>
</dbReference>
<reference evidence="2" key="1">
    <citation type="submission" date="2014-08" db="EMBL/GenBank/DDBJ databases">
        <authorList>
            <person name="Sharma Rahul"/>
            <person name="Thines Marco"/>
        </authorList>
    </citation>
    <scope>NUCLEOTIDE SEQUENCE</scope>
</reference>
<proteinExistence type="predicted"/>
<dbReference type="PANTHER" id="PTHR10963">
    <property type="entry name" value="GLYCOSYL HYDROLASE-RELATED"/>
    <property type="match status" value="1"/>
</dbReference>
<dbReference type="SUPFAM" id="SSF49899">
    <property type="entry name" value="Concanavalin A-like lectins/glucanases"/>
    <property type="match status" value="1"/>
</dbReference>
<name>A0A0F7SGC5_PHARH</name>
<dbReference type="Gene3D" id="2.60.120.200">
    <property type="match status" value="1"/>
</dbReference>
<evidence type="ECO:0000313" key="2">
    <source>
        <dbReference type="EMBL" id="CDZ96788.1"/>
    </source>
</evidence>
<dbReference type="AlphaFoldDB" id="A0A0F7SGC5"/>
<dbReference type="InterPro" id="IPR000757">
    <property type="entry name" value="Beta-glucanase-like"/>
</dbReference>